<dbReference type="PANTHER" id="PTHR42760:SF133">
    <property type="entry name" value="3-OXOACYL-[ACYL-CARRIER-PROTEIN] REDUCTASE"/>
    <property type="match status" value="1"/>
</dbReference>
<sequence>MTPGRTTLITGAGSGLGAALAARFAREGSNVAVLDIDLDRARAVAADIEADGGSALPLAADVRTAADLHAAVDETLGAFGRLDTVIPNAGIWDYQRSVARLGGEELSAMFDEIFAVNVKGYLLTVEATWRELVKTRGSIVMTLSNASFYADGGGPVYTASKFADRGLMLQFAHELAPKVRVNGVAVGGMQTDLRGPKAIGLDSRSFSDTIGRRSGTANPYIPLHDISTDPAGFTGPYVLLASPTDAGAITGAIINADGGIAARGFRNSAGGDDL</sequence>
<evidence type="ECO:0000313" key="3">
    <source>
        <dbReference type="EMBL" id="MCX7537612.1"/>
    </source>
</evidence>
<evidence type="ECO:0000256" key="1">
    <source>
        <dbReference type="ARBA" id="ARBA00006484"/>
    </source>
</evidence>
<name>A0A9Q4CDF1_9CORY</name>
<comment type="similarity">
    <text evidence="1">Belongs to the short-chain dehydrogenases/reductases (SDR) family.</text>
</comment>
<evidence type="ECO:0000256" key="2">
    <source>
        <dbReference type="ARBA" id="ARBA00023002"/>
    </source>
</evidence>
<dbReference type="InterPro" id="IPR002347">
    <property type="entry name" value="SDR_fam"/>
</dbReference>
<dbReference type="InterPro" id="IPR036291">
    <property type="entry name" value="NAD(P)-bd_dom_sf"/>
</dbReference>
<dbReference type="Pfam" id="PF00106">
    <property type="entry name" value="adh_short"/>
    <property type="match status" value="1"/>
</dbReference>
<dbReference type="AlphaFoldDB" id="A0A9Q4CDF1"/>
<gene>
    <name evidence="3" type="ORF">OS123_03485</name>
</gene>
<protein>
    <submittedName>
        <fullName evidence="3">SDR family NAD(P)-dependent oxidoreductase</fullName>
    </submittedName>
</protein>
<dbReference type="InterPro" id="IPR020904">
    <property type="entry name" value="Sc_DH/Rdtase_CS"/>
</dbReference>
<proteinExistence type="inferred from homology"/>
<dbReference type="SUPFAM" id="SSF51735">
    <property type="entry name" value="NAD(P)-binding Rossmann-fold domains"/>
    <property type="match status" value="1"/>
</dbReference>
<dbReference type="Gene3D" id="3.40.50.720">
    <property type="entry name" value="NAD(P)-binding Rossmann-like Domain"/>
    <property type="match status" value="1"/>
</dbReference>
<dbReference type="EMBL" id="JAPMKX010000001">
    <property type="protein sequence ID" value="MCX7537612.1"/>
    <property type="molecule type" value="Genomic_DNA"/>
</dbReference>
<dbReference type="Proteomes" id="UP001070238">
    <property type="component" value="Unassembled WGS sequence"/>
</dbReference>
<dbReference type="PRINTS" id="PR00081">
    <property type="entry name" value="GDHRDH"/>
</dbReference>
<comment type="caution">
    <text evidence="3">The sequence shown here is derived from an EMBL/GenBank/DDBJ whole genome shotgun (WGS) entry which is preliminary data.</text>
</comment>
<dbReference type="GO" id="GO:0016616">
    <property type="term" value="F:oxidoreductase activity, acting on the CH-OH group of donors, NAD or NADP as acceptor"/>
    <property type="evidence" value="ECO:0007669"/>
    <property type="project" value="TreeGrafter"/>
</dbReference>
<reference evidence="3" key="1">
    <citation type="submission" date="2022-11" db="EMBL/GenBank/DDBJ databases">
        <title>Corynebacterium sp. isolated from Penguins.</title>
        <authorList>
            <person name="Sedlar K."/>
            <person name="Svec P."/>
        </authorList>
    </citation>
    <scope>NUCLEOTIDE SEQUENCE</scope>
    <source>
        <strain evidence="3">P5875</strain>
    </source>
</reference>
<evidence type="ECO:0000313" key="4">
    <source>
        <dbReference type="Proteomes" id="UP001070238"/>
    </source>
</evidence>
<accession>A0A9Q4CDF1</accession>
<dbReference type="PROSITE" id="PS00061">
    <property type="entry name" value="ADH_SHORT"/>
    <property type="match status" value="1"/>
</dbReference>
<dbReference type="RefSeq" id="WP_267169140.1">
    <property type="nucleotide sequence ID" value="NZ_JAPMKX010000001.1"/>
</dbReference>
<dbReference type="PANTHER" id="PTHR42760">
    <property type="entry name" value="SHORT-CHAIN DEHYDROGENASES/REDUCTASES FAMILY MEMBER"/>
    <property type="match status" value="1"/>
</dbReference>
<dbReference type="GO" id="GO:0006633">
    <property type="term" value="P:fatty acid biosynthetic process"/>
    <property type="evidence" value="ECO:0007669"/>
    <property type="project" value="TreeGrafter"/>
</dbReference>
<dbReference type="GO" id="GO:0048038">
    <property type="term" value="F:quinone binding"/>
    <property type="evidence" value="ECO:0007669"/>
    <property type="project" value="TreeGrafter"/>
</dbReference>
<organism evidence="3 4">
    <name type="scientific">Corynebacterium antarcticum</name>
    <dbReference type="NCBI Taxonomy" id="2800405"/>
    <lineage>
        <taxon>Bacteria</taxon>
        <taxon>Bacillati</taxon>
        <taxon>Actinomycetota</taxon>
        <taxon>Actinomycetes</taxon>
        <taxon>Mycobacteriales</taxon>
        <taxon>Corynebacteriaceae</taxon>
        <taxon>Corynebacterium</taxon>
    </lineage>
</organism>
<keyword evidence="2" id="KW-0560">Oxidoreductase</keyword>